<protein>
    <submittedName>
        <fullName evidence="1">Uncharacterized protein</fullName>
    </submittedName>
</protein>
<organism evidence="1">
    <name type="scientific">Lepeophtheirus salmonis</name>
    <name type="common">Salmon louse</name>
    <name type="synonym">Caligus salmonis</name>
    <dbReference type="NCBI Taxonomy" id="72036"/>
    <lineage>
        <taxon>Eukaryota</taxon>
        <taxon>Metazoa</taxon>
        <taxon>Ecdysozoa</taxon>
        <taxon>Arthropoda</taxon>
        <taxon>Crustacea</taxon>
        <taxon>Multicrustacea</taxon>
        <taxon>Hexanauplia</taxon>
        <taxon>Copepoda</taxon>
        <taxon>Siphonostomatoida</taxon>
        <taxon>Caligidae</taxon>
        <taxon>Lepeophtheirus</taxon>
    </lineage>
</organism>
<dbReference type="AlphaFoldDB" id="A0A0K2V5T6"/>
<accession>A0A0K2V5T6</accession>
<proteinExistence type="predicted"/>
<name>A0A0K2V5T6_LEPSM</name>
<evidence type="ECO:0000313" key="1">
    <source>
        <dbReference type="EMBL" id="CDW45507.1"/>
    </source>
</evidence>
<reference evidence="1" key="1">
    <citation type="submission" date="2014-05" db="EMBL/GenBank/DDBJ databases">
        <authorList>
            <person name="Chronopoulou M."/>
        </authorList>
    </citation>
    <scope>NUCLEOTIDE SEQUENCE</scope>
    <source>
        <tissue evidence="1">Whole organism</tissue>
    </source>
</reference>
<sequence length="149" mass="16269">MALQVIEKTLTVGEPGGLHGFCEDVLFGHSVLPVPEVLIHSLGYQLLAHSTVLGKPGQEIPLRSLDGLQEAFKEAGSADSIPSHVVGLATDLPLNLPVIEDPVHRGFGVVKKFVDSRGLVSHASQFEEFVSPCLFHDDYCMLSKQLWWK</sequence>
<dbReference type="EMBL" id="HACA01028146">
    <property type="protein sequence ID" value="CDW45507.1"/>
    <property type="molecule type" value="Transcribed_RNA"/>
</dbReference>